<dbReference type="PRINTS" id="PR01775">
    <property type="entry name" value="GLFROXRDTASE"/>
</dbReference>
<dbReference type="InterPro" id="IPR006311">
    <property type="entry name" value="TAT_signal"/>
</dbReference>
<dbReference type="InterPro" id="IPR050463">
    <property type="entry name" value="Gfo/Idh/MocA_oxidrdct_glycsds"/>
</dbReference>
<feature type="signal peptide" evidence="2">
    <location>
        <begin position="1"/>
        <end position="33"/>
    </location>
</feature>
<dbReference type="EMBL" id="MPPL01000001">
    <property type="protein sequence ID" value="OKS89189.1"/>
    <property type="molecule type" value="Genomic_DNA"/>
</dbReference>
<dbReference type="PANTHER" id="PTHR43818">
    <property type="entry name" value="BCDNA.GH03377"/>
    <property type="match status" value="1"/>
</dbReference>
<evidence type="ECO:0000313" key="7">
    <source>
        <dbReference type="Proteomes" id="UP000186720"/>
    </source>
</evidence>
<dbReference type="InterPro" id="IPR000683">
    <property type="entry name" value="Gfo/Idh/MocA-like_OxRdtase_N"/>
</dbReference>
<reference evidence="6 7" key="1">
    <citation type="submission" date="2016-11" db="EMBL/GenBank/DDBJ databases">
        <title>Whole Genome Sequencing of Mucilaginibacter polytrichastri RG4-7(T) isolated from the moss sample.</title>
        <authorList>
            <person name="Li Y."/>
        </authorList>
    </citation>
    <scope>NUCLEOTIDE SEQUENCE [LARGE SCALE GENOMIC DNA]</scope>
    <source>
        <strain evidence="6 7">RG4-7</strain>
    </source>
</reference>
<dbReference type="Pfam" id="PF01408">
    <property type="entry name" value="GFO_IDH_MocA"/>
    <property type="match status" value="1"/>
</dbReference>
<dbReference type="SUPFAM" id="SSF51735">
    <property type="entry name" value="NAD(P)-binding Rossmann-fold domains"/>
    <property type="match status" value="1"/>
</dbReference>
<dbReference type="Pfam" id="PF22725">
    <property type="entry name" value="GFO_IDH_MocA_C3"/>
    <property type="match status" value="1"/>
</dbReference>
<protein>
    <recommendedName>
        <fullName evidence="8">Glucose-fructose oxidoreductase</fullName>
    </recommendedName>
</protein>
<feature type="domain" description="Gfo/Idh/MocA-like oxidoreductase N-terminal" evidence="3">
    <location>
        <begin position="44"/>
        <end position="167"/>
    </location>
</feature>
<keyword evidence="7" id="KW-1185">Reference proteome</keyword>
<comment type="caution">
    <text evidence="6">The sequence shown here is derived from an EMBL/GenBank/DDBJ whole genome shotgun (WGS) entry which is preliminary data.</text>
</comment>
<feature type="chain" id="PRO_5010221390" description="Glucose-fructose oxidoreductase" evidence="2">
    <location>
        <begin position="34"/>
        <end position="371"/>
    </location>
</feature>
<dbReference type="InterPro" id="IPR008354">
    <property type="entry name" value="Glc-Fru_OxRdtase_bac"/>
</dbReference>
<evidence type="ECO:0000313" key="6">
    <source>
        <dbReference type="EMBL" id="OKS89189.1"/>
    </source>
</evidence>
<dbReference type="GO" id="GO:0000166">
    <property type="term" value="F:nucleotide binding"/>
    <property type="evidence" value="ECO:0007669"/>
    <property type="project" value="InterPro"/>
</dbReference>
<keyword evidence="2" id="KW-0732">Signal</keyword>
<evidence type="ECO:0000256" key="2">
    <source>
        <dbReference type="SAM" id="SignalP"/>
    </source>
</evidence>
<dbReference type="SUPFAM" id="SSF55347">
    <property type="entry name" value="Glyceraldehyde-3-phosphate dehydrogenase-like, C-terminal domain"/>
    <property type="match status" value="1"/>
</dbReference>
<dbReference type="Pfam" id="PF02894">
    <property type="entry name" value="GFO_IDH_MocA_C"/>
    <property type="match status" value="1"/>
</dbReference>
<evidence type="ECO:0000256" key="1">
    <source>
        <dbReference type="ARBA" id="ARBA00023002"/>
    </source>
</evidence>
<proteinExistence type="predicted"/>
<feature type="domain" description="Gfo/Idh/MocA-like oxidoreductase C-terminal" evidence="4">
    <location>
        <begin position="321"/>
        <end position="366"/>
    </location>
</feature>
<organism evidence="6 7">
    <name type="scientific">Mucilaginibacter polytrichastri</name>
    <dbReference type="NCBI Taxonomy" id="1302689"/>
    <lineage>
        <taxon>Bacteria</taxon>
        <taxon>Pseudomonadati</taxon>
        <taxon>Bacteroidota</taxon>
        <taxon>Sphingobacteriia</taxon>
        <taxon>Sphingobacteriales</taxon>
        <taxon>Sphingobacteriaceae</taxon>
        <taxon>Mucilaginibacter</taxon>
    </lineage>
</organism>
<feature type="domain" description="GFO/IDH/MocA-like oxidoreductase" evidence="5">
    <location>
        <begin position="180"/>
        <end position="285"/>
    </location>
</feature>
<accession>A0A1Q6A5A3</accession>
<evidence type="ECO:0000259" key="4">
    <source>
        <dbReference type="Pfam" id="PF02894"/>
    </source>
</evidence>
<dbReference type="InterPro" id="IPR055170">
    <property type="entry name" value="GFO_IDH_MocA-like_dom"/>
</dbReference>
<dbReference type="InterPro" id="IPR036291">
    <property type="entry name" value="NAD(P)-bd_dom_sf"/>
</dbReference>
<name>A0A1Q6A5A3_9SPHI</name>
<dbReference type="AlphaFoldDB" id="A0A1Q6A5A3"/>
<dbReference type="PANTHER" id="PTHR43818:SF11">
    <property type="entry name" value="BCDNA.GH03377"/>
    <property type="match status" value="1"/>
</dbReference>
<gene>
    <name evidence="6" type="ORF">RG47T_4671</name>
</gene>
<keyword evidence="1" id="KW-0560">Oxidoreductase</keyword>
<evidence type="ECO:0008006" key="8">
    <source>
        <dbReference type="Google" id="ProtNLM"/>
    </source>
</evidence>
<dbReference type="GO" id="GO:0016491">
    <property type="term" value="F:oxidoreductase activity"/>
    <property type="evidence" value="ECO:0007669"/>
    <property type="project" value="UniProtKB-KW"/>
</dbReference>
<evidence type="ECO:0000259" key="3">
    <source>
        <dbReference type="Pfam" id="PF01408"/>
    </source>
</evidence>
<dbReference type="Gene3D" id="3.40.50.720">
    <property type="entry name" value="NAD(P)-binding Rossmann-like Domain"/>
    <property type="match status" value="1"/>
</dbReference>
<dbReference type="InterPro" id="IPR004104">
    <property type="entry name" value="Gfo/Idh/MocA-like_OxRdtase_C"/>
</dbReference>
<sequence length="371" mass="41030">MESFSKLSRRGFIRNSLLGAGALTLGSSLSAMANFSGQPKKKLGIALVGLGGYSKGQLAPALQQAQNCYLAGIVTGTPQKATDWAQQYNIPQKNIYNYQNFDSIANNPDIDIVYIVLPVFMHKEYTIRAAKAGKHVICEKPMALNARDCEEMIAACKKANRMLSIGYRLHFEPHTIEVMRLGQKQVFGKLTALENANGFTYRGDPNAWRLKKAMSGGGALMDMGIYAIQGARYTTGLEPIAVKATQEKTRPDFFKEVDETIFWELEFPGGLKTKGKSSYNNNWGYLKAEAEHGYFELEPAYGYGPILGKSTNGAIDFPQINQQAAQMDDFAKCVATNKPTRVPGEEGMKDMRVIDAIYRSLDSGKWEKITV</sequence>
<dbReference type="Gene3D" id="3.30.360.10">
    <property type="entry name" value="Dihydrodipicolinate Reductase, domain 2"/>
    <property type="match status" value="1"/>
</dbReference>
<dbReference type="Proteomes" id="UP000186720">
    <property type="component" value="Unassembled WGS sequence"/>
</dbReference>
<dbReference type="STRING" id="1302689.RG47T_4671"/>
<dbReference type="OrthoDB" id="9815825at2"/>
<dbReference type="PROSITE" id="PS51318">
    <property type="entry name" value="TAT"/>
    <property type="match status" value="1"/>
</dbReference>
<evidence type="ECO:0000259" key="5">
    <source>
        <dbReference type="Pfam" id="PF22725"/>
    </source>
</evidence>
<dbReference type="RefSeq" id="WP_074492015.1">
    <property type="nucleotide sequence ID" value="NZ_FPAM01000007.1"/>
</dbReference>